<gene>
    <name evidence="1" type="ORF">GIB67_041708</name>
</gene>
<evidence type="ECO:0000313" key="2">
    <source>
        <dbReference type="Proteomes" id="UP000541444"/>
    </source>
</evidence>
<feature type="non-terminal residue" evidence="1">
    <location>
        <position position="63"/>
    </location>
</feature>
<dbReference type="Proteomes" id="UP000541444">
    <property type="component" value="Unassembled WGS sequence"/>
</dbReference>
<dbReference type="EMBL" id="JACGCM010001281">
    <property type="protein sequence ID" value="KAF6157247.1"/>
    <property type="molecule type" value="Genomic_DNA"/>
</dbReference>
<evidence type="ECO:0000313" key="1">
    <source>
        <dbReference type="EMBL" id="KAF6157247.1"/>
    </source>
</evidence>
<reference evidence="1 2" key="1">
    <citation type="journal article" date="2020" name="IScience">
        <title>Genome Sequencing of the Endangered Kingdonia uniflora (Circaeasteraceae, Ranunculales) Reveals Potential Mechanisms of Evolutionary Specialization.</title>
        <authorList>
            <person name="Sun Y."/>
            <person name="Deng T."/>
            <person name="Zhang A."/>
            <person name="Moore M.J."/>
            <person name="Landis J.B."/>
            <person name="Lin N."/>
            <person name="Zhang H."/>
            <person name="Zhang X."/>
            <person name="Huang J."/>
            <person name="Zhang X."/>
            <person name="Sun H."/>
            <person name="Wang H."/>
        </authorList>
    </citation>
    <scope>NUCLEOTIDE SEQUENCE [LARGE SCALE GENOMIC DNA]</scope>
    <source>
        <strain evidence="1">TB1705</strain>
        <tissue evidence="1">Leaf</tissue>
    </source>
</reference>
<keyword evidence="2" id="KW-1185">Reference proteome</keyword>
<organism evidence="1 2">
    <name type="scientific">Kingdonia uniflora</name>
    <dbReference type="NCBI Taxonomy" id="39325"/>
    <lineage>
        <taxon>Eukaryota</taxon>
        <taxon>Viridiplantae</taxon>
        <taxon>Streptophyta</taxon>
        <taxon>Embryophyta</taxon>
        <taxon>Tracheophyta</taxon>
        <taxon>Spermatophyta</taxon>
        <taxon>Magnoliopsida</taxon>
        <taxon>Ranunculales</taxon>
        <taxon>Circaeasteraceae</taxon>
        <taxon>Kingdonia</taxon>
    </lineage>
</organism>
<proteinExistence type="predicted"/>
<sequence>MLENSNVRKDGFQTSVGVVEIAKDGLEMKHFEVTTEREVHRAIDLVGEKDRDVPKLSPSKLDK</sequence>
<comment type="caution">
    <text evidence="1">The sequence shown here is derived from an EMBL/GenBank/DDBJ whole genome shotgun (WGS) entry which is preliminary data.</text>
</comment>
<dbReference type="AlphaFoldDB" id="A0A7J7MQZ7"/>
<protein>
    <submittedName>
        <fullName evidence="1">Uncharacterized protein</fullName>
    </submittedName>
</protein>
<name>A0A7J7MQZ7_9MAGN</name>
<accession>A0A7J7MQZ7</accession>